<evidence type="ECO:0000256" key="2">
    <source>
        <dbReference type="ARBA" id="ARBA00022448"/>
    </source>
</evidence>
<name>A0ABS1E4J3_9GAMM</name>
<dbReference type="Gene3D" id="1.20.5.1030">
    <property type="entry name" value="Preprotein translocase secy subunit"/>
    <property type="match status" value="1"/>
</dbReference>
<reference evidence="10 11" key="1">
    <citation type="journal article" date="2020" name="Microorganisms">
        <title>Osmotic Adaptation and Compatible Solute Biosynthesis of Phototrophic Bacteria as Revealed from Genome Analyses.</title>
        <authorList>
            <person name="Imhoff J.F."/>
            <person name="Rahn T."/>
            <person name="Kunzel S."/>
            <person name="Keller A."/>
            <person name="Neulinger S.C."/>
        </authorList>
    </citation>
    <scope>NUCLEOTIDE SEQUENCE [LARGE SCALE GENOMIC DNA]</scope>
    <source>
        <strain evidence="10 11">DSM 15116</strain>
    </source>
</reference>
<evidence type="ECO:0000256" key="6">
    <source>
        <dbReference type="ARBA" id="ARBA00022989"/>
    </source>
</evidence>
<keyword evidence="4 9" id="KW-0812">Transmembrane</keyword>
<comment type="caution">
    <text evidence="10">The sequence shown here is derived from an EMBL/GenBank/DDBJ whole genome shotgun (WGS) entry which is preliminary data.</text>
</comment>
<gene>
    <name evidence="9" type="primary">secE</name>
    <name evidence="10" type="ORF">CKO13_01270</name>
</gene>
<dbReference type="Proteomes" id="UP000738126">
    <property type="component" value="Unassembled WGS sequence"/>
</dbReference>
<dbReference type="PANTHER" id="PTHR33910:SF1">
    <property type="entry name" value="PROTEIN TRANSLOCASE SUBUNIT SECE"/>
    <property type="match status" value="1"/>
</dbReference>
<proteinExistence type="inferred from homology"/>
<dbReference type="NCBIfam" id="NF004379">
    <property type="entry name" value="PRK05740.2-5"/>
    <property type="match status" value="1"/>
</dbReference>
<evidence type="ECO:0000256" key="8">
    <source>
        <dbReference type="ARBA" id="ARBA00023136"/>
    </source>
</evidence>
<dbReference type="PROSITE" id="PS01067">
    <property type="entry name" value="SECE_SEC61G"/>
    <property type="match status" value="1"/>
</dbReference>
<dbReference type="InterPro" id="IPR005807">
    <property type="entry name" value="SecE_bac"/>
</dbReference>
<dbReference type="NCBIfam" id="TIGR00964">
    <property type="entry name" value="secE_bact"/>
    <property type="match status" value="1"/>
</dbReference>
<comment type="subcellular location">
    <subcellularLocation>
        <location evidence="1">Membrane</location>
    </subcellularLocation>
</comment>
<comment type="caution">
    <text evidence="9">Lacks conserved residue(s) required for the propagation of feature annotation.</text>
</comment>
<comment type="similarity">
    <text evidence="9">Belongs to the SecE/SEC61-gamma family.</text>
</comment>
<keyword evidence="11" id="KW-1185">Reference proteome</keyword>
<evidence type="ECO:0000256" key="4">
    <source>
        <dbReference type="ARBA" id="ARBA00022692"/>
    </source>
</evidence>
<keyword evidence="5 9" id="KW-0653">Protein transport</keyword>
<evidence type="ECO:0000256" key="7">
    <source>
        <dbReference type="ARBA" id="ARBA00023010"/>
    </source>
</evidence>
<keyword evidence="3 9" id="KW-1003">Cell membrane</keyword>
<sequence length="125" mass="13254">MKSSAQARGSSLDVVKWIVAIALGVGGIAGFYYFGDQPLLYRVGGLLAVVAAVTAVLATTAKGQALWAFAQGAKQEVRKVIWPTRQETLQTTLIVAAVVILVAVFLWLMDLLLLWLVGMVTGHGG</sequence>
<keyword evidence="7 9" id="KW-0811">Translocation</keyword>
<comment type="function">
    <text evidence="9">Essential subunit of the Sec protein translocation channel SecYEG. Clamps together the 2 halves of SecY. May contact the channel plug during translocation.</text>
</comment>
<feature type="transmembrane region" description="Helical" evidence="9">
    <location>
        <begin position="12"/>
        <end position="34"/>
    </location>
</feature>
<dbReference type="Pfam" id="PF00584">
    <property type="entry name" value="SecE"/>
    <property type="match status" value="1"/>
</dbReference>
<organism evidence="10 11">
    <name type="scientific">Halorhodospira neutriphila</name>
    <dbReference type="NCBI Taxonomy" id="168379"/>
    <lineage>
        <taxon>Bacteria</taxon>
        <taxon>Pseudomonadati</taxon>
        <taxon>Pseudomonadota</taxon>
        <taxon>Gammaproteobacteria</taxon>
        <taxon>Chromatiales</taxon>
        <taxon>Ectothiorhodospiraceae</taxon>
        <taxon>Halorhodospira</taxon>
    </lineage>
</organism>
<keyword evidence="8 9" id="KW-0472">Membrane</keyword>
<feature type="transmembrane region" description="Helical" evidence="9">
    <location>
        <begin position="91"/>
        <end position="117"/>
    </location>
</feature>
<evidence type="ECO:0000256" key="3">
    <source>
        <dbReference type="ARBA" id="ARBA00022475"/>
    </source>
</evidence>
<evidence type="ECO:0000313" key="10">
    <source>
        <dbReference type="EMBL" id="MBK1725680.1"/>
    </source>
</evidence>
<dbReference type="PANTHER" id="PTHR33910">
    <property type="entry name" value="PROTEIN TRANSLOCASE SUBUNIT SECE"/>
    <property type="match status" value="1"/>
</dbReference>
<evidence type="ECO:0000256" key="1">
    <source>
        <dbReference type="ARBA" id="ARBA00004370"/>
    </source>
</evidence>
<evidence type="ECO:0000256" key="9">
    <source>
        <dbReference type="HAMAP-Rule" id="MF_00422"/>
    </source>
</evidence>
<protein>
    <recommendedName>
        <fullName evidence="9">Protein translocase subunit SecE</fullName>
    </recommendedName>
</protein>
<dbReference type="RefSeq" id="WP_200256079.1">
    <property type="nucleotide sequence ID" value="NZ_NRSH01000006.1"/>
</dbReference>
<dbReference type="EMBL" id="NRSH01000006">
    <property type="protein sequence ID" value="MBK1725680.1"/>
    <property type="molecule type" value="Genomic_DNA"/>
</dbReference>
<dbReference type="PRINTS" id="PR01650">
    <property type="entry name" value="SECETRNLCASE"/>
</dbReference>
<comment type="subunit">
    <text evidence="9">Component of the Sec protein translocase complex. Heterotrimer consisting of SecY, SecE and SecG subunits. The heterotrimers can form oligomers, although 1 heterotrimer is thought to be able to translocate proteins. Interacts with the ribosome. Interacts with SecDF, and other proteins may be involved. Interacts with SecA.</text>
</comment>
<dbReference type="InterPro" id="IPR001901">
    <property type="entry name" value="Translocase_SecE/Sec61-g"/>
</dbReference>
<keyword evidence="2 9" id="KW-0813">Transport</keyword>
<feature type="transmembrane region" description="Helical" evidence="9">
    <location>
        <begin position="46"/>
        <end position="70"/>
    </location>
</feature>
<evidence type="ECO:0000256" key="5">
    <source>
        <dbReference type="ARBA" id="ARBA00022927"/>
    </source>
</evidence>
<keyword evidence="6 9" id="KW-1133">Transmembrane helix</keyword>
<dbReference type="HAMAP" id="MF_00422">
    <property type="entry name" value="SecE"/>
    <property type="match status" value="1"/>
</dbReference>
<evidence type="ECO:0000313" key="11">
    <source>
        <dbReference type="Proteomes" id="UP000738126"/>
    </source>
</evidence>
<accession>A0ABS1E4J3</accession>
<dbReference type="InterPro" id="IPR038379">
    <property type="entry name" value="SecE_sf"/>
</dbReference>